<dbReference type="EMBL" id="JAACNO010002907">
    <property type="protein sequence ID" value="KAF4129881.1"/>
    <property type="molecule type" value="Genomic_DNA"/>
</dbReference>
<evidence type="ECO:0000313" key="2">
    <source>
        <dbReference type="Proteomes" id="UP000704712"/>
    </source>
</evidence>
<accession>A0A8S9TN09</accession>
<comment type="caution">
    <text evidence="1">The sequence shown here is derived from an EMBL/GenBank/DDBJ whole genome shotgun (WGS) entry which is preliminary data.</text>
</comment>
<reference evidence="1" key="1">
    <citation type="submission" date="2020-03" db="EMBL/GenBank/DDBJ databases">
        <title>Hybrid Assembly of Korean Phytophthora infestans isolates.</title>
        <authorList>
            <person name="Prokchorchik M."/>
            <person name="Lee Y."/>
            <person name="Seo J."/>
            <person name="Cho J.-H."/>
            <person name="Park Y.-E."/>
            <person name="Jang D.-C."/>
            <person name="Im J.-S."/>
            <person name="Choi J.-G."/>
            <person name="Park H.-J."/>
            <person name="Lee G.-B."/>
            <person name="Lee Y.-G."/>
            <person name="Hong S.-Y."/>
            <person name="Cho K."/>
            <person name="Sohn K.H."/>
        </authorList>
    </citation>
    <scope>NUCLEOTIDE SEQUENCE</scope>
    <source>
        <strain evidence="1">KR_2_A2</strain>
    </source>
</reference>
<proteinExistence type="predicted"/>
<gene>
    <name evidence="1" type="ORF">GN958_ATG20927</name>
</gene>
<evidence type="ECO:0000313" key="1">
    <source>
        <dbReference type="EMBL" id="KAF4129881.1"/>
    </source>
</evidence>
<dbReference type="AlphaFoldDB" id="A0A8S9TN09"/>
<organism evidence="1 2">
    <name type="scientific">Phytophthora infestans</name>
    <name type="common">Potato late blight agent</name>
    <name type="synonym">Botrytis infestans</name>
    <dbReference type="NCBI Taxonomy" id="4787"/>
    <lineage>
        <taxon>Eukaryota</taxon>
        <taxon>Sar</taxon>
        <taxon>Stramenopiles</taxon>
        <taxon>Oomycota</taxon>
        <taxon>Peronosporomycetes</taxon>
        <taxon>Peronosporales</taxon>
        <taxon>Peronosporaceae</taxon>
        <taxon>Phytophthora</taxon>
    </lineage>
</organism>
<dbReference type="Proteomes" id="UP000704712">
    <property type="component" value="Unassembled WGS sequence"/>
</dbReference>
<protein>
    <submittedName>
        <fullName evidence="1">Uncharacterized protein</fullName>
    </submittedName>
</protein>
<name>A0A8S9TN09_PHYIN</name>
<sequence length="62" mass="7043">MASPRKGKKTRREAEDAGRAIAFVRAHRNKAFTKEEILDILVLQANLRVDNAIIPRKETITN</sequence>